<gene>
    <name evidence="2" type="ORF">RCC75_09145</name>
</gene>
<keyword evidence="3" id="KW-1185">Reference proteome</keyword>
<proteinExistence type="predicted"/>
<dbReference type="Gene3D" id="1.10.150.690">
    <property type="entry name" value="DUF2063"/>
    <property type="match status" value="1"/>
</dbReference>
<accession>A0ABU0YAC5</accession>
<dbReference type="InterPro" id="IPR044922">
    <property type="entry name" value="DUF2063_N_sf"/>
</dbReference>
<dbReference type="Pfam" id="PF09836">
    <property type="entry name" value="DUF2063"/>
    <property type="match status" value="1"/>
</dbReference>
<name>A0ABU0YAC5_9GAMM</name>
<dbReference type="InterPro" id="IPR018640">
    <property type="entry name" value="DUF2063"/>
</dbReference>
<reference evidence="2 3" key="1">
    <citation type="submission" date="2023-08" db="EMBL/GenBank/DDBJ databases">
        <title>New molecular markers tilS and rpoB for phylogenetic and monitoring studies of the genus Thiothrix biodiversity.</title>
        <authorList>
            <person name="Ravin N.V."/>
            <person name="Smolyakov D."/>
            <person name="Markov N.D."/>
            <person name="Beletsky A.V."/>
            <person name="Mardanov A.V."/>
            <person name="Rudenko T.S."/>
            <person name="Grabovich M.Y."/>
        </authorList>
    </citation>
    <scope>NUCLEOTIDE SEQUENCE [LARGE SCALE GENOMIC DNA]</scope>
    <source>
        <strain evidence="2 3">H33</strain>
    </source>
</reference>
<sequence>MNYRWRGTFTSATGGMPMLPDSGYRQDDAVAGGLAQLQVRMLQWLLHEDAAIKPYIADSQQGDTQERLNIYSNAYRFRLIDALADTFPAVHTLMGDALFYQTALAYIDAYPSHHFSLRYFGDGLSRFLRGYLADTPIYAEMAGFEWALRHSFDSADIAPVTLQALQAIPPEQWGEVRFGFHPSVQCQVLGWNTCQLWAAIDGGAEPVAPVQQEYPQAWVIWRKELLTYYRSLEVDEAWALDHALQGELFAGLCSGLCEWVDELHAPARLAGFVSRWIGDGLLIAVSHDGITPHPLRRQ</sequence>
<evidence type="ECO:0000313" key="3">
    <source>
        <dbReference type="Proteomes" id="UP001223336"/>
    </source>
</evidence>
<keyword evidence="2" id="KW-0238">DNA-binding</keyword>
<dbReference type="Proteomes" id="UP001223336">
    <property type="component" value="Unassembled WGS sequence"/>
</dbReference>
<protein>
    <submittedName>
        <fullName evidence="2">DNA-binding domain-containing protein</fullName>
    </submittedName>
</protein>
<dbReference type="EMBL" id="JAVFKN010000010">
    <property type="protein sequence ID" value="MDQ5768692.1"/>
    <property type="molecule type" value="Genomic_DNA"/>
</dbReference>
<evidence type="ECO:0000259" key="1">
    <source>
        <dbReference type="Pfam" id="PF09836"/>
    </source>
</evidence>
<feature type="domain" description="Putative DNA-binding" evidence="1">
    <location>
        <begin position="36"/>
        <end position="128"/>
    </location>
</feature>
<dbReference type="RefSeq" id="WP_308134661.1">
    <property type="nucleotide sequence ID" value="NZ_JAVFKN010000010.1"/>
</dbReference>
<organism evidence="2 3">
    <name type="scientific">Thiothrix subterranea</name>
    <dbReference type="NCBI Taxonomy" id="2735563"/>
    <lineage>
        <taxon>Bacteria</taxon>
        <taxon>Pseudomonadati</taxon>
        <taxon>Pseudomonadota</taxon>
        <taxon>Gammaproteobacteria</taxon>
        <taxon>Thiotrichales</taxon>
        <taxon>Thiotrichaceae</taxon>
        <taxon>Thiothrix</taxon>
    </lineage>
</organism>
<dbReference type="GO" id="GO:0003677">
    <property type="term" value="F:DNA binding"/>
    <property type="evidence" value="ECO:0007669"/>
    <property type="project" value="UniProtKB-KW"/>
</dbReference>
<evidence type="ECO:0000313" key="2">
    <source>
        <dbReference type="EMBL" id="MDQ5768692.1"/>
    </source>
</evidence>
<comment type="caution">
    <text evidence="2">The sequence shown here is derived from an EMBL/GenBank/DDBJ whole genome shotgun (WGS) entry which is preliminary data.</text>
</comment>